<dbReference type="GO" id="GO:0016787">
    <property type="term" value="F:hydrolase activity"/>
    <property type="evidence" value="ECO:0007669"/>
    <property type="project" value="UniProtKB-KW"/>
</dbReference>
<dbReference type="InterPro" id="IPR001969">
    <property type="entry name" value="Aspartic_peptidase_AS"/>
</dbReference>
<keyword evidence="1" id="KW-0378">Hydrolase</keyword>
<dbReference type="PROSITE" id="PS00141">
    <property type="entry name" value="ASP_PROTEASE"/>
    <property type="match status" value="1"/>
</dbReference>
<name>A0ABV4TGQ8_9FLAO</name>
<dbReference type="RefSeq" id="WP_373407039.1">
    <property type="nucleotide sequence ID" value="NZ_JBCFQL010000012.1"/>
</dbReference>
<protein>
    <submittedName>
        <fullName evidence="1">Retropepsin-like aspartic protease</fullName>
        <ecNumber evidence="1">3.4.23.-</ecNumber>
    </submittedName>
</protein>
<keyword evidence="2" id="KW-1185">Reference proteome</keyword>
<dbReference type="Proteomes" id="UP001574169">
    <property type="component" value="Unassembled WGS sequence"/>
</dbReference>
<evidence type="ECO:0000313" key="2">
    <source>
        <dbReference type="Proteomes" id="UP001574169"/>
    </source>
</evidence>
<dbReference type="Gene3D" id="2.40.70.10">
    <property type="entry name" value="Acid Proteases"/>
    <property type="match status" value="1"/>
</dbReference>
<reference evidence="1 2" key="1">
    <citation type="submission" date="2024-04" db="EMBL/GenBank/DDBJ databases">
        <title>New Clade of Flavobacterium.</title>
        <authorList>
            <person name="Matos L."/>
            <person name="Proenca D.N."/>
            <person name="Fransisco R.M."/>
            <person name="Chung A.P."/>
            <person name="Maccario L."/>
            <person name="Sorensen S.J."/>
            <person name="Morais P.V."/>
        </authorList>
    </citation>
    <scope>NUCLEOTIDE SEQUENCE [LARGE SCALE GENOMIC DNA]</scope>
    <source>
        <strain evidence="1 2">FZUC8N2.13</strain>
    </source>
</reference>
<organism evidence="1 2">
    <name type="scientific">Flavobacterium zubiriense</name>
    <dbReference type="NCBI Taxonomy" id="3138075"/>
    <lineage>
        <taxon>Bacteria</taxon>
        <taxon>Pseudomonadati</taxon>
        <taxon>Bacteroidota</taxon>
        <taxon>Flavobacteriia</taxon>
        <taxon>Flavobacteriales</taxon>
        <taxon>Flavobacteriaceae</taxon>
        <taxon>Flavobacterium</taxon>
    </lineage>
</organism>
<dbReference type="EC" id="3.4.23.-" evidence="1"/>
<evidence type="ECO:0000313" key="1">
    <source>
        <dbReference type="EMBL" id="MFA9192077.1"/>
    </source>
</evidence>
<proteinExistence type="predicted"/>
<dbReference type="InterPro" id="IPR021109">
    <property type="entry name" value="Peptidase_aspartic_dom_sf"/>
</dbReference>
<comment type="caution">
    <text evidence="1">The sequence shown here is derived from an EMBL/GenBank/DDBJ whole genome shotgun (WGS) entry which is preliminary data.</text>
</comment>
<dbReference type="CDD" id="cd05483">
    <property type="entry name" value="retropepsin_like_bacteria"/>
    <property type="match status" value="1"/>
</dbReference>
<dbReference type="InterPro" id="IPR034122">
    <property type="entry name" value="Retropepsin-like_bacterial"/>
</dbReference>
<dbReference type="SUPFAM" id="SSF50630">
    <property type="entry name" value="Acid proteases"/>
    <property type="match status" value="1"/>
</dbReference>
<sequence>MKNLHEILKKEKYKKVKFKITKTQHLLIKAKINGVRGNFILDTGASNSCVGFEHITLFNLNAEDSKTKASGAGATGMLTQTATENKLQLGSWKNHEFDLVILDLSHVNEALIAYKSKPVDGIIGADVLLKGRAIIDYYNNCLYLQQPTRTKKNAKKLL</sequence>
<dbReference type="Pfam" id="PF13650">
    <property type="entry name" value="Asp_protease_2"/>
    <property type="match status" value="1"/>
</dbReference>
<dbReference type="EMBL" id="JBCFQL010000012">
    <property type="protein sequence ID" value="MFA9192077.1"/>
    <property type="molecule type" value="Genomic_DNA"/>
</dbReference>
<gene>
    <name evidence="1" type="ORF">AAGV28_11925</name>
</gene>
<accession>A0ABV4TGQ8</accession>